<evidence type="ECO:0000256" key="2">
    <source>
        <dbReference type="ARBA" id="ARBA00022741"/>
    </source>
</evidence>
<dbReference type="Proteomes" id="UP000256763">
    <property type="component" value="Unassembled WGS sequence"/>
</dbReference>
<keyword evidence="1" id="KW-0677">Repeat</keyword>
<dbReference type="GO" id="GO:0016887">
    <property type="term" value="F:ATP hydrolysis activity"/>
    <property type="evidence" value="ECO:0007669"/>
    <property type="project" value="InterPro"/>
</dbReference>
<organism evidence="5 6">
    <name type="scientific">Alkalilimnicola ehrlichii</name>
    <dbReference type="NCBI Taxonomy" id="351052"/>
    <lineage>
        <taxon>Bacteria</taxon>
        <taxon>Pseudomonadati</taxon>
        <taxon>Pseudomonadota</taxon>
        <taxon>Gammaproteobacteria</taxon>
        <taxon>Chromatiales</taxon>
        <taxon>Ectothiorhodospiraceae</taxon>
        <taxon>Alkalilimnicola</taxon>
    </lineage>
</organism>
<dbReference type="SMART" id="SM00382">
    <property type="entry name" value="AAA"/>
    <property type="match status" value="1"/>
</dbReference>
<evidence type="ECO:0000313" key="6">
    <source>
        <dbReference type="Proteomes" id="UP000256763"/>
    </source>
</evidence>
<dbReference type="GO" id="GO:0005524">
    <property type="term" value="F:ATP binding"/>
    <property type="evidence" value="ECO:0007669"/>
    <property type="project" value="UniProtKB-KW"/>
</dbReference>
<evidence type="ECO:0000256" key="3">
    <source>
        <dbReference type="ARBA" id="ARBA00022840"/>
    </source>
</evidence>
<dbReference type="EMBL" id="NFZW01000017">
    <property type="protein sequence ID" value="RFA34142.1"/>
    <property type="molecule type" value="Genomic_DNA"/>
</dbReference>
<dbReference type="PANTHER" id="PTHR19211:SF14">
    <property type="entry name" value="ATP-BINDING CASSETTE SUB-FAMILY F MEMBER 1"/>
    <property type="match status" value="1"/>
</dbReference>
<reference evidence="6" key="1">
    <citation type="submission" date="2017-05" db="EMBL/GenBank/DDBJ databases">
        <authorList>
            <person name="Sharma S."/>
            <person name="Sidhu C."/>
            <person name="Pinnaka A.K."/>
        </authorList>
    </citation>
    <scope>NUCLEOTIDE SEQUENCE [LARGE SCALE GENOMIC DNA]</scope>
    <source>
        <strain evidence="6">AK93</strain>
    </source>
</reference>
<evidence type="ECO:0000256" key="1">
    <source>
        <dbReference type="ARBA" id="ARBA00022737"/>
    </source>
</evidence>
<protein>
    <recommendedName>
        <fullName evidence="4">ABC transporter domain-containing protein</fullName>
    </recommendedName>
</protein>
<dbReference type="AlphaFoldDB" id="A0A3E0WMG2"/>
<feature type="domain" description="ABC transporter" evidence="4">
    <location>
        <begin position="13"/>
        <end position="200"/>
    </location>
</feature>
<evidence type="ECO:0000259" key="4">
    <source>
        <dbReference type="PROSITE" id="PS50893"/>
    </source>
</evidence>
<keyword evidence="3" id="KW-0067">ATP-binding</keyword>
<comment type="caution">
    <text evidence="5">The sequence shown here is derived from an EMBL/GenBank/DDBJ whole genome shotgun (WGS) entry which is preliminary data.</text>
</comment>
<accession>A0A3E0WMG2</accession>
<dbReference type="Pfam" id="PF00005">
    <property type="entry name" value="ABC_tran"/>
    <property type="match status" value="1"/>
</dbReference>
<sequence>MLSAKPGPSENDLVLLKVEGLVAGYAEPVVGPFSFTVGENEIVGLAGPNGSGKSTLLRALVGAARRFRGSIERAASLQLAYQSQHGNRPEELPLKARELVRLMDGDAAALPPRLQALSDVRLDRLSGGQRQLFYVWAALSNPAPLVLLDEPTNNLDPKGVALLEQRLLDLEPGRAAVVVSHESEFLRRVCSRVIELADES</sequence>
<evidence type="ECO:0000313" key="5">
    <source>
        <dbReference type="EMBL" id="RFA34142.1"/>
    </source>
</evidence>
<dbReference type="SUPFAM" id="SSF52540">
    <property type="entry name" value="P-loop containing nucleoside triphosphate hydrolases"/>
    <property type="match status" value="1"/>
</dbReference>
<dbReference type="InterPro" id="IPR027417">
    <property type="entry name" value="P-loop_NTPase"/>
</dbReference>
<dbReference type="InterPro" id="IPR003593">
    <property type="entry name" value="AAA+_ATPase"/>
</dbReference>
<name>A0A3E0WMG2_9GAMM</name>
<dbReference type="PROSITE" id="PS50893">
    <property type="entry name" value="ABC_TRANSPORTER_2"/>
    <property type="match status" value="1"/>
</dbReference>
<dbReference type="InterPro" id="IPR050611">
    <property type="entry name" value="ABCF"/>
</dbReference>
<proteinExistence type="predicted"/>
<keyword evidence="2" id="KW-0547">Nucleotide-binding</keyword>
<dbReference type="Gene3D" id="3.40.50.300">
    <property type="entry name" value="P-loop containing nucleotide triphosphate hydrolases"/>
    <property type="match status" value="1"/>
</dbReference>
<dbReference type="PANTHER" id="PTHR19211">
    <property type="entry name" value="ATP-BINDING TRANSPORT PROTEIN-RELATED"/>
    <property type="match status" value="1"/>
</dbReference>
<gene>
    <name evidence="5" type="ORF">CAL65_15980</name>
</gene>
<keyword evidence="6" id="KW-1185">Reference proteome</keyword>
<dbReference type="InterPro" id="IPR003439">
    <property type="entry name" value="ABC_transporter-like_ATP-bd"/>
</dbReference>